<feature type="domain" description="NAD-glutamate dehydrogenase catalytic" evidence="2">
    <location>
        <begin position="201"/>
        <end position="232"/>
    </location>
</feature>
<dbReference type="Pfam" id="PF05088">
    <property type="entry name" value="Bac_GDH_CD"/>
    <property type="match status" value="1"/>
</dbReference>
<dbReference type="PANTHER" id="PTHR43403:SF1">
    <property type="entry name" value="NAD-SPECIFIC GLUTAMATE DEHYDROGENASE"/>
    <property type="match status" value="1"/>
</dbReference>
<dbReference type="Pfam" id="PF21077">
    <property type="entry name" value="GDH_ACT3"/>
    <property type="match status" value="1"/>
</dbReference>
<dbReference type="InterPro" id="IPR028971">
    <property type="entry name" value="NAD-GDH_cat"/>
</dbReference>
<evidence type="ECO:0000259" key="2">
    <source>
        <dbReference type="Pfam" id="PF05088"/>
    </source>
</evidence>
<proteinExistence type="predicted"/>
<evidence type="ECO:0000313" key="4">
    <source>
        <dbReference type="EMBL" id="GMA85986.1"/>
    </source>
</evidence>
<sequence length="264" mass="28505">MLPTFGDLGVEVVDERPYALDLPDGRTLHVYDFGLRYRGAGGWTGEHPERTRAMFQDAFAAVWSGRAESDGLNGLVLAAALDWRQVALLRALTKYLRQTGLTFSQEYVESCLLANASVARLLVQPVRGALRPRPLRRRRARTGAHRGSATCWSSRSAPRWTTSRASTTTASCGRCSASSARRCAPTGSSGAPTAARTRTPASRLDPHAVPDLPAPRPAYEVWVHSPRVEGCTCASARSPAAGCAGATGARTSAPRCSAWSRRRW</sequence>
<comment type="caution">
    <text evidence="4">The sequence shown here is derived from an EMBL/GenBank/DDBJ whole genome shotgun (WGS) entry which is preliminary data.</text>
</comment>
<dbReference type="Pfam" id="PF21078">
    <property type="entry name" value="GDH_HM3"/>
    <property type="match status" value="1"/>
</dbReference>
<evidence type="ECO:0000259" key="3">
    <source>
        <dbReference type="Pfam" id="PF21077"/>
    </source>
</evidence>
<evidence type="ECO:0000313" key="5">
    <source>
        <dbReference type="Proteomes" id="UP001157017"/>
    </source>
</evidence>
<dbReference type="InterPro" id="IPR007780">
    <property type="entry name" value="NAD_Glu_DH_bac"/>
</dbReference>
<reference evidence="5" key="1">
    <citation type="journal article" date="2019" name="Int. J. Syst. Evol. Microbiol.">
        <title>The Global Catalogue of Microorganisms (GCM) 10K type strain sequencing project: providing services to taxonomists for standard genome sequencing and annotation.</title>
        <authorList>
            <consortium name="The Broad Institute Genomics Platform"/>
            <consortium name="The Broad Institute Genome Sequencing Center for Infectious Disease"/>
            <person name="Wu L."/>
            <person name="Ma J."/>
        </authorList>
    </citation>
    <scope>NUCLEOTIDE SEQUENCE [LARGE SCALE GENOMIC DNA]</scope>
    <source>
        <strain evidence="5">NBRC 108730</strain>
    </source>
</reference>
<organism evidence="4 5">
    <name type="scientific">Angustibacter aerolatus</name>
    <dbReference type="NCBI Taxonomy" id="1162965"/>
    <lineage>
        <taxon>Bacteria</taxon>
        <taxon>Bacillati</taxon>
        <taxon>Actinomycetota</taxon>
        <taxon>Actinomycetes</taxon>
        <taxon>Kineosporiales</taxon>
        <taxon>Kineosporiaceae</taxon>
    </lineage>
</organism>
<feature type="region of interest" description="Disordered" evidence="1">
    <location>
        <begin position="180"/>
        <end position="212"/>
    </location>
</feature>
<protein>
    <submittedName>
        <fullName evidence="4">Uncharacterized protein</fullName>
    </submittedName>
</protein>
<feature type="compositionally biased region" description="Low complexity" evidence="1">
    <location>
        <begin position="180"/>
        <end position="203"/>
    </location>
</feature>
<name>A0ABQ6JGT9_9ACTN</name>
<feature type="domain" description="NAD-glutamate dehydrogenase ACT3" evidence="3">
    <location>
        <begin position="1"/>
        <end position="40"/>
    </location>
</feature>
<dbReference type="PANTHER" id="PTHR43403">
    <property type="entry name" value="NAD-SPECIFIC GLUTAMATE DEHYDROGENASE"/>
    <property type="match status" value="1"/>
</dbReference>
<keyword evidence="5" id="KW-1185">Reference proteome</keyword>
<dbReference type="InterPro" id="IPR049064">
    <property type="entry name" value="NAD_Glu_DH_ACT3"/>
</dbReference>
<evidence type="ECO:0000256" key="1">
    <source>
        <dbReference type="SAM" id="MobiDB-lite"/>
    </source>
</evidence>
<dbReference type="Proteomes" id="UP001157017">
    <property type="component" value="Unassembled WGS sequence"/>
</dbReference>
<dbReference type="EMBL" id="BSUZ01000001">
    <property type="protein sequence ID" value="GMA85986.1"/>
    <property type="molecule type" value="Genomic_DNA"/>
</dbReference>
<gene>
    <name evidence="4" type="ORF">GCM10025868_12360</name>
</gene>
<accession>A0ABQ6JGT9</accession>
<dbReference type="InterPro" id="IPR049056">
    <property type="entry name" value="NAD_Glu_DH_HM3"/>
</dbReference>